<keyword evidence="4" id="KW-0479">Metal-binding</keyword>
<feature type="binding site" evidence="3">
    <location>
        <position position="51"/>
    </location>
    <ligand>
        <name>substrate</name>
    </ligand>
</feature>
<keyword evidence="4" id="KW-0460">Magnesium</keyword>
<comment type="caution">
    <text evidence="6">The sequence shown here is derived from an EMBL/GenBank/DDBJ whole genome shotgun (WGS) entry which is preliminary data.</text>
</comment>
<feature type="site" description="Important for catalytic activity and assists the phosphoryl transfer reaction to Asp8 by balancing charge and orienting the reacting groups" evidence="5">
    <location>
        <position position="146"/>
    </location>
</feature>
<feature type="binding site" evidence="4">
    <location>
        <position position="9"/>
    </location>
    <ligand>
        <name>Mg(2+)</name>
        <dbReference type="ChEBI" id="CHEBI:18420"/>
    </ligand>
</feature>
<dbReference type="GO" id="GO:0005975">
    <property type="term" value="P:carbohydrate metabolic process"/>
    <property type="evidence" value="ECO:0007669"/>
    <property type="project" value="InterPro"/>
</dbReference>
<dbReference type="PANTHER" id="PTHR18901:SF38">
    <property type="entry name" value="PSEUDOURIDINE-5'-PHOSPHATASE"/>
    <property type="match status" value="1"/>
</dbReference>
<evidence type="ECO:0000256" key="5">
    <source>
        <dbReference type="PIRSR" id="PIRSR610972-4"/>
    </source>
</evidence>
<feature type="binding site" evidence="4">
    <location>
        <position position="7"/>
    </location>
    <ligand>
        <name>Mg(2+)</name>
        <dbReference type="ChEBI" id="CHEBI:18420"/>
    </ligand>
</feature>
<feature type="binding site" evidence="4">
    <location>
        <position position="170"/>
    </location>
    <ligand>
        <name>Mg(2+)</name>
        <dbReference type="ChEBI" id="CHEBI:18420"/>
    </ligand>
</feature>
<feature type="binding site" evidence="4">
    <location>
        <position position="171"/>
    </location>
    <ligand>
        <name>Mg(2+)</name>
        <dbReference type="ChEBI" id="CHEBI:18420"/>
    </ligand>
</feature>
<gene>
    <name evidence="6" type="ORF">FD21_GL001904</name>
</gene>
<proteinExistence type="inferred from homology"/>
<feature type="active site" description="Nucleophile" evidence="2">
    <location>
        <position position="7"/>
    </location>
</feature>
<keyword evidence="7" id="KW-1185">Reference proteome</keyword>
<dbReference type="eggNOG" id="COG0637">
    <property type="taxonomic scope" value="Bacteria"/>
</dbReference>
<evidence type="ECO:0000256" key="3">
    <source>
        <dbReference type="PIRSR" id="PIRSR610972-2"/>
    </source>
</evidence>
<dbReference type="Gene3D" id="1.10.150.240">
    <property type="entry name" value="Putative phosphatase, domain 2"/>
    <property type="match status" value="1"/>
</dbReference>
<dbReference type="InterPro" id="IPR010976">
    <property type="entry name" value="B-phosphoglucomutase_hydrolase"/>
</dbReference>
<dbReference type="InterPro" id="IPR036412">
    <property type="entry name" value="HAD-like_sf"/>
</dbReference>
<dbReference type="AlphaFoldDB" id="A0A0R2CH52"/>
<evidence type="ECO:0000256" key="4">
    <source>
        <dbReference type="PIRSR" id="PIRSR610972-3"/>
    </source>
</evidence>
<dbReference type="Proteomes" id="UP000051576">
    <property type="component" value="Unassembled WGS sequence"/>
</dbReference>
<feature type="active site" description="Proton donor/acceptor" evidence="2">
    <location>
        <position position="9"/>
    </location>
</feature>
<dbReference type="STRING" id="1133569.FD21_GL001904"/>
<dbReference type="SFLD" id="SFLDS00003">
    <property type="entry name" value="Haloacid_Dehalogenase"/>
    <property type="match status" value="1"/>
</dbReference>
<dbReference type="OrthoDB" id="9797743at2"/>
<dbReference type="Gene3D" id="3.40.50.1000">
    <property type="entry name" value="HAD superfamily/HAD-like"/>
    <property type="match status" value="1"/>
</dbReference>
<evidence type="ECO:0000313" key="7">
    <source>
        <dbReference type="Proteomes" id="UP000051576"/>
    </source>
</evidence>
<organism evidence="6 7">
    <name type="scientific">Liquorilactobacillus vini DSM 20605</name>
    <dbReference type="NCBI Taxonomy" id="1133569"/>
    <lineage>
        <taxon>Bacteria</taxon>
        <taxon>Bacillati</taxon>
        <taxon>Bacillota</taxon>
        <taxon>Bacilli</taxon>
        <taxon>Lactobacillales</taxon>
        <taxon>Lactobacillaceae</taxon>
        <taxon>Liquorilactobacillus</taxon>
    </lineage>
</organism>
<dbReference type="PANTHER" id="PTHR18901">
    <property type="entry name" value="2-DEOXYGLUCOSE-6-PHOSPHATE PHOSPHATASE 2"/>
    <property type="match status" value="1"/>
</dbReference>
<name>A0A0R2CH52_9LACO</name>
<evidence type="ECO:0000313" key="6">
    <source>
        <dbReference type="EMBL" id="KRM89332.1"/>
    </source>
</evidence>
<comment type="similarity">
    <text evidence="1">Belongs to the HAD-like hydrolase superfamily. CbbY/CbbZ/Gph/YieH family.</text>
</comment>
<dbReference type="GO" id="GO:0008801">
    <property type="term" value="F:beta-phosphoglucomutase activity"/>
    <property type="evidence" value="ECO:0007669"/>
    <property type="project" value="InterPro"/>
</dbReference>
<feature type="binding site" evidence="3">
    <location>
        <begin position="7"/>
        <end position="9"/>
    </location>
    <ligand>
        <name>substrate</name>
    </ligand>
</feature>
<dbReference type="GO" id="GO:0000287">
    <property type="term" value="F:magnesium ion binding"/>
    <property type="evidence" value="ECO:0007669"/>
    <property type="project" value="InterPro"/>
</dbReference>
<feature type="binding site" evidence="3">
    <location>
        <begin position="115"/>
        <end position="119"/>
    </location>
    <ligand>
        <name>substrate</name>
    </ligand>
</feature>
<dbReference type="Pfam" id="PF00702">
    <property type="entry name" value="Hydrolase"/>
    <property type="match status" value="1"/>
</dbReference>
<dbReference type="NCBIfam" id="TIGR01509">
    <property type="entry name" value="HAD-SF-IA-v3"/>
    <property type="match status" value="1"/>
</dbReference>
<dbReference type="InterPro" id="IPR010972">
    <property type="entry name" value="Beta-PGM"/>
</dbReference>
<evidence type="ECO:0000256" key="2">
    <source>
        <dbReference type="PIRSR" id="PIRSR610972-1"/>
    </source>
</evidence>
<dbReference type="SFLD" id="SFLDG01129">
    <property type="entry name" value="C1.5:_HAD__Beta-PGM__Phosphata"/>
    <property type="match status" value="1"/>
</dbReference>
<reference evidence="6 7" key="1">
    <citation type="journal article" date="2015" name="Genome Announc.">
        <title>Expanding the biotechnology potential of lactobacilli through comparative genomics of 213 strains and associated genera.</title>
        <authorList>
            <person name="Sun Z."/>
            <person name="Harris H.M."/>
            <person name="McCann A."/>
            <person name="Guo C."/>
            <person name="Argimon S."/>
            <person name="Zhang W."/>
            <person name="Yang X."/>
            <person name="Jeffery I.B."/>
            <person name="Cooney J.C."/>
            <person name="Kagawa T.F."/>
            <person name="Liu W."/>
            <person name="Song Y."/>
            <person name="Salvetti E."/>
            <person name="Wrobel A."/>
            <person name="Rasinkangas P."/>
            <person name="Parkhill J."/>
            <person name="Rea M.C."/>
            <person name="O'Sullivan O."/>
            <person name="Ritari J."/>
            <person name="Douillard F.P."/>
            <person name="Paul Ross R."/>
            <person name="Yang R."/>
            <person name="Briner A.E."/>
            <person name="Felis G.E."/>
            <person name="de Vos W.M."/>
            <person name="Barrangou R."/>
            <person name="Klaenhammer T.R."/>
            <person name="Caufield P.W."/>
            <person name="Cui Y."/>
            <person name="Zhang H."/>
            <person name="O'Toole P.W."/>
        </authorList>
    </citation>
    <scope>NUCLEOTIDE SEQUENCE [LARGE SCALE GENOMIC DNA]</scope>
    <source>
        <strain evidence="6 7">DSM 20605</strain>
    </source>
</reference>
<feature type="binding site" evidence="3">
    <location>
        <position position="77"/>
    </location>
    <ligand>
        <name>substrate</name>
    </ligand>
</feature>
<feature type="site" description="Important for catalytic activity and assists the phosphoryl transfer reaction to Asp8 by balancing charge and orienting the reacting groups" evidence="5">
    <location>
        <position position="115"/>
    </location>
</feature>
<dbReference type="InterPro" id="IPR023198">
    <property type="entry name" value="PGP-like_dom2"/>
</dbReference>
<comment type="cofactor">
    <cofactor evidence="4">
        <name>Mg(2+)</name>
        <dbReference type="ChEBI" id="CHEBI:18420"/>
    </cofactor>
    <text evidence="4">Binds 2 magnesium ions per subunit.</text>
</comment>
<evidence type="ECO:0000256" key="1">
    <source>
        <dbReference type="ARBA" id="ARBA00006171"/>
    </source>
</evidence>
<dbReference type="NCBIfam" id="TIGR02009">
    <property type="entry name" value="PGMB-YQAB-SF"/>
    <property type="match status" value="1"/>
</dbReference>
<dbReference type="SUPFAM" id="SSF56784">
    <property type="entry name" value="HAD-like"/>
    <property type="match status" value="1"/>
</dbReference>
<feature type="binding site" evidence="3">
    <location>
        <begin position="43"/>
        <end position="48"/>
    </location>
    <ligand>
        <name>substrate</name>
    </ligand>
</feature>
<dbReference type="InterPro" id="IPR006439">
    <property type="entry name" value="HAD-SF_hydro_IA"/>
</dbReference>
<dbReference type="EMBL" id="AYYX01000007">
    <property type="protein sequence ID" value="KRM89332.1"/>
    <property type="molecule type" value="Genomic_DNA"/>
</dbReference>
<dbReference type="CDD" id="cd02598">
    <property type="entry name" value="HAD_BPGM"/>
    <property type="match status" value="1"/>
</dbReference>
<dbReference type="NCBIfam" id="TIGR01990">
    <property type="entry name" value="bPGM"/>
    <property type="match status" value="1"/>
</dbReference>
<sequence>MKECVFDLDGVITDTAKYHFAAWKKLAADQLTLQLPAEFETELKGISRIDSLIRILNWGKIREHYNDQQIADLAAQKNDYYLKEIANLTASDILPGITTLINQLQEHDIQLSLASASKNAPFILKKLGLDDRFDAIADPAKVAHSKPAPDIFLEGAAEINLPPAECIGIEDAVAGIQAIKAAGMPAIGVGDPHELRQADEVVTSTAKLSFVLLESVWRRVNS</sequence>
<protein>
    <submittedName>
        <fullName evidence="6">Beta-phosphoglucomutase</fullName>
    </submittedName>
</protein>
<dbReference type="InterPro" id="IPR023214">
    <property type="entry name" value="HAD_sf"/>
</dbReference>
<feature type="binding site" evidence="3">
    <location>
        <position position="23"/>
    </location>
    <ligand>
        <name>substrate</name>
    </ligand>
</feature>
<dbReference type="SFLD" id="SFLDG01135">
    <property type="entry name" value="C1.5.6:_HAD__Beta-PGM__Phospha"/>
    <property type="match status" value="1"/>
</dbReference>
<feature type="binding site" evidence="3">
    <location>
        <position position="146"/>
    </location>
    <ligand>
        <name>substrate</name>
    </ligand>
</feature>
<dbReference type="PATRIC" id="fig|1133569.4.peg.2059"/>
<accession>A0A0R2CH52</accession>